<dbReference type="EMBL" id="AE017199">
    <property type="protein sequence ID" value="AAR39110.1"/>
    <property type="molecule type" value="Genomic_DNA"/>
</dbReference>
<protein>
    <submittedName>
        <fullName evidence="2">NEQ258</fullName>
    </submittedName>
</protein>
<gene>
    <name evidence="2" type="ordered locus">NEQ258</name>
</gene>
<proteinExistence type="predicted"/>
<dbReference type="InterPro" id="IPR027275">
    <property type="entry name" value="PRC-brl_dom"/>
</dbReference>
<reference evidence="2 3" key="1">
    <citation type="journal article" date="2003" name="Proc. Natl. Acad. Sci. U.S.A.">
        <title>The genome of Nanoarchaeum equitans: insights into early archaeal evolution and derived parasitism.</title>
        <authorList>
            <person name="Waters E."/>
            <person name="Hohn M.J."/>
            <person name="Ahel I."/>
            <person name="Graham D.E."/>
            <person name="Adams M.D."/>
            <person name="Barnstead M."/>
            <person name="Beeson K.Y."/>
            <person name="Bibbs L."/>
            <person name="Bolanos R."/>
            <person name="Keller M."/>
            <person name="Kretz K."/>
            <person name="Lin X."/>
            <person name="Mathur E."/>
            <person name="Ni J."/>
            <person name="Podar M."/>
            <person name="Richardson T."/>
            <person name="Sutton G.G."/>
            <person name="Simon M."/>
            <person name="Soll D."/>
            <person name="Stetter K.O."/>
            <person name="Short J.M."/>
            <person name="Noordewier M."/>
        </authorList>
    </citation>
    <scope>NUCLEOTIDE SEQUENCE [LARGE SCALE GENOMIC DNA]</scope>
    <source>
        <strain evidence="2 3">Kin4-M</strain>
    </source>
</reference>
<dbReference type="BioCyc" id="NEQU228908:GJB6-276-MONOMER"/>
<dbReference type="EnsemblBacteria" id="AAR39110">
    <property type="protein sequence ID" value="AAR39110"/>
    <property type="gene ID" value="NEQ258"/>
</dbReference>
<sequence length="85" mass="9880">MLMERYMRVSQAYDKQVYTEDGIYLGKVEEALIQDNSRIYGWQVRLENPKIKEALRGKGIIVPHTLVRAIGDIMIIARVSIKKEE</sequence>
<dbReference type="STRING" id="228908.NEQ258"/>
<evidence type="ECO:0000259" key="1">
    <source>
        <dbReference type="Pfam" id="PF05239"/>
    </source>
</evidence>
<dbReference type="Proteomes" id="UP000000578">
    <property type="component" value="Chromosome"/>
</dbReference>
<dbReference type="PANTHER" id="PTHR38137:SF1">
    <property type="entry name" value="PRC-BARREL DOMAIN-CONTAINING PROTEIN"/>
    <property type="match status" value="1"/>
</dbReference>
<keyword evidence="3" id="KW-1185">Reference proteome</keyword>
<organism evidence="2 3">
    <name type="scientific">Nanoarchaeum equitans (strain Kin4-M)</name>
    <dbReference type="NCBI Taxonomy" id="228908"/>
    <lineage>
        <taxon>Archaea</taxon>
        <taxon>Nanobdellota</taxon>
        <taxon>Candidatus Nanoarchaeia</taxon>
        <taxon>Nanoarchaeales</taxon>
        <taxon>Nanoarchaeaceae</taxon>
        <taxon>Nanoarchaeum</taxon>
    </lineage>
</organism>
<accession>Q74MT1</accession>
<evidence type="ECO:0000313" key="2">
    <source>
        <dbReference type="EMBL" id="AAR39110.1"/>
    </source>
</evidence>
<dbReference type="PANTHER" id="PTHR38137">
    <property type="entry name" value="PRC-BARREL DOMAIN PROTEIN"/>
    <property type="match status" value="1"/>
</dbReference>
<dbReference type="InterPro" id="IPR011033">
    <property type="entry name" value="PRC_barrel-like_sf"/>
</dbReference>
<dbReference type="Gene3D" id="2.30.30.240">
    <property type="entry name" value="PRC-barrel domain"/>
    <property type="match status" value="1"/>
</dbReference>
<dbReference type="AlphaFoldDB" id="Q74MT1"/>
<evidence type="ECO:0000313" key="3">
    <source>
        <dbReference type="Proteomes" id="UP000000578"/>
    </source>
</evidence>
<name>Q74MT1_NANEQ</name>
<dbReference type="KEGG" id="neq:NEQ258"/>
<feature type="domain" description="PRC-barrel" evidence="1">
    <location>
        <begin position="6"/>
        <end position="77"/>
    </location>
</feature>
<dbReference type="Pfam" id="PF05239">
    <property type="entry name" value="PRC"/>
    <property type="match status" value="1"/>
</dbReference>
<dbReference type="HOGENOM" id="CLU_170070_0_0_2"/>
<dbReference type="SUPFAM" id="SSF50346">
    <property type="entry name" value="PRC-barrel domain"/>
    <property type="match status" value="1"/>
</dbReference>